<feature type="region of interest" description="Disordered" evidence="18">
    <location>
        <begin position="380"/>
        <end position="401"/>
    </location>
</feature>
<feature type="active site" evidence="15">
    <location>
        <position position="68"/>
    </location>
</feature>
<keyword evidence="11 14" id="KW-0482">Metalloprotease</keyword>
<evidence type="ECO:0000259" key="19">
    <source>
        <dbReference type="PROSITE" id="PS51371"/>
    </source>
</evidence>
<keyword evidence="5 14" id="KW-0812">Transmembrane</keyword>
<keyword evidence="12 17" id="KW-0129">CBS domain</keyword>
<sequence>MKETVPVGRFAGVRIGLHWSVLGIVALVAVGLGGFVLPTEMPGRSPIAYAVCGTAAAVLLVCSVLVHELAHAVVARRNGVAVAGITLWLLGGVARLRGEARSAGADFRIAAVGPASSAALALVLGAGVVAAIRFGADELVVAVLSYLAVLNAVLAVFNLVPAAPLDGGRVLRAVLWAWRGDRFRAAVWSAWAGRGFGFLLITAGVVEVLMRSAAGVWWVLLGLFVVNTAAAEERQARTGLALAGVAVADVMSSPVETAAAEQSVAQSSRDPAASHRHPVLPVVDSRGQVRGAVTLDRLRAVPEHERATTAVIQVAEPLEEVTTAEPGESLALVLPRLSGAARGRVLVCAGGRLHGIVAPSDIARVLADHSLTASLPASADLSWEPDHRPPPPGWWYPGQHR</sequence>
<feature type="transmembrane region" description="Helical" evidence="14">
    <location>
        <begin position="47"/>
        <end position="67"/>
    </location>
</feature>
<feature type="transmembrane region" description="Helical" evidence="14">
    <location>
        <begin position="212"/>
        <end position="230"/>
    </location>
</feature>
<keyword evidence="8 14" id="KW-0378">Hydrolase</keyword>
<protein>
    <recommendedName>
        <fullName evidence="14">Zinc metalloprotease</fullName>
    </recommendedName>
</protein>
<comment type="similarity">
    <text evidence="2 14">Belongs to the peptidase M50B family.</text>
</comment>
<evidence type="ECO:0000256" key="3">
    <source>
        <dbReference type="ARBA" id="ARBA00022475"/>
    </source>
</evidence>
<comment type="caution">
    <text evidence="20">The sequence shown here is derived from an EMBL/GenBank/DDBJ whole genome shotgun (WGS) entry which is preliminary data.</text>
</comment>
<evidence type="ECO:0000256" key="14">
    <source>
        <dbReference type="PIRNR" id="PIRNR006404"/>
    </source>
</evidence>
<feature type="binding site" evidence="16">
    <location>
        <position position="67"/>
    </location>
    <ligand>
        <name>Zn(2+)</name>
        <dbReference type="ChEBI" id="CHEBI:29105"/>
        <note>catalytic</note>
    </ligand>
</feature>
<evidence type="ECO:0000313" key="20">
    <source>
        <dbReference type="EMBL" id="NYI84428.1"/>
    </source>
</evidence>
<evidence type="ECO:0000256" key="6">
    <source>
        <dbReference type="ARBA" id="ARBA00022723"/>
    </source>
</evidence>
<keyword evidence="6 14" id="KW-0479">Metal-binding</keyword>
<evidence type="ECO:0000256" key="2">
    <source>
        <dbReference type="ARBA" id="ARBA00007931"/>
    </source>
</evidence>
<dbReference type="InterPro" id="IPR000644">
    <property type="entry name" value="CBS_dom"/>
</dbReference>
<dbReference type="CDD" id="cd06164">
    <property type="entry name" value="S2P-M50_SpoIVFB_CBS"/>
    <property type="match status" value="1"/>
</dbReference>
<evidence type="ECO:0000256" key="15">
    <source>
        <dbReference type="PIRSR" id="PIRSR006404-1"/>
    </source>
</evidence>
<evidence type="ECO:0000256" key="17">
    <source>
        <dbReference type="PROSITE-ProRule" id="PRU00703"/>
    </source>
</evidence>
<evidence type="ECO:0000256" key="12">
    <source>
        <dbReference type="ARBA" id="ARBA00023122"/>
    </source>
</evidence>
<feature type="binding site" evidence="16">
    <location>
        <position position="166"/>
    </location>
    <ligand>
        <name>Zn(2+)</name>
        <dbReference type="ChEBI" id="CHEBI:29105"/>
        <note>catalytic</note>
    </ligand>
</feature>
<keyword evidence="4 14" id="KW-0645">Protease</keyword>
<keyword evidence="21" id="KW-1185">Reference proteome</keyword>
<feature type="transmembrane region" description="Helical" evidence="14">
    <location>
        <begin position="185"/>
        <end position="206"/>
    </location>
</feature>
<dbReference type="GO" id="GO:0006508">
    <property type="term" value="P:proteolysis"/>
    <property type="evidence" value="ECO:0007669"/>
    <property type="project" value="UniProtKB-KW"/>
</dbReference>
<dbReference type="InterPro" id="IPR008915">
    <property type="entry name" value="Peptidase_M50"/>
</dbReference>
<evidence type="ECO:0000256" key="4">
    <source>
        <dbReference type="ARBA" id="ARBA00022670"/>
    </source>
</evidence>
<feature type="binding site" evidence="16">
    <location>
        <position position="71"/>
    </location>
    <ligand>
        <name>Zn(2+)</name>
        <dbReference type="ChEBI" id="CHEBI:29105"/>
        <note>catalytic</note>
    </ligand>
</feature>
<dbReference type="AlphaFoldDB" id="A0A853AK70"/>
<name>A0A853AK70_9PSEU</name>
<evidence type="ECO:0000256" key="9">
    <source>
        <dbReference type="ARBA" id="ARBA00022833"/>
    </source>
</evidence>
<comment type="cofactor">
    <cofactor evidence="14 16">
        <name>Zn(2+)</name>
        <dbReference type="ChEBI" id="CHEBI:29105"/>
    </cofactor>
    <text evidence="14 16">Binds 1 zinc ion per subunit.</text>
</comment>
<dbReference type="PANTHER" id="PTHR39188:SF3">
    <property type="entry name" value="STAGE IV SPORULATION PROTEIN FB"/>
    <property type="match status" value="1"/>
</dbReference>
<evidence type="ECO:0000256" key="18">
    <source>
        <dbReference type="SAM" id="MobiDB-lite"/>
    </source>
</evidence>
<evidence type="ECO:0000313" key="21">
    <source>
        <dbReference type="Proteomes" id="UP000587002"/>
    </source>
</evidence>
<dbReference type="PIRSF" id="PIRSF006404">
    <property type="entry name" value="UCP006404_Pept_M50_CBS"/>
    <property type="match status" value="1"/>
</dbReference>
<dbReference type="InterPro" id="IPR016483">
    <property type="entry name" value="UCP006404_Pept_M50_CBS"/>
</dbReference>
<dbReference type="Pfam" id="PF00571">
    <property type="entry name" value="CBS"/>
    <property type="match status" value="1"/>
</dbReference>
<dbReference type="Proteomes" id="UP000587002">
    <property type="component" value="Unassembled WGS sequence"/>
</dbReference>
<evidence type="ECO:0000256" key="13">
    <source>
        <dbReference type="ARBA" id="ARBA00023136"/>
    </source>
</evidence>
<dbReference type="GO" id="GO:0005886">
    <property type="term" value="C:plasma membrane"/>
    <property type="evidence" value="ECO:0007669"/>
    <property type="project" value="UniProtKB-SubCell"/>
</dbReference>
<proteinExistence type="inferred from homology"/>
<dbReference type="RefSeq" id="WP_179721567.1">
    <property type="nucleotide sequence ID" value="NZ_BAABFH010000001.1"/>
</dbReference>
<evidence type="ECO:0000256" key="10">
    <source>
        <dbReference type="ARBA" id="ARBA00022989"/>
    </source>
</evidence>
<evidence type="ECO:0000256" key="5">
    <source>
        <dbReference type="ARBA" id="ARBA00022692"/>
    </source>
</evidence>
<dbReference type="InterPro" id="IPR046342">
    <property type="entry name" value="CBS_dom_sf"/>
</dbReference>
<evidence type="ECO:0000256" key="16">
    <source>
        <dbReference type="PIRSR" id="PIRSR006404-2"/>
    </source>
</evidence>
<dbReference type="Gene3D" id="3.10.580.10">
    <property type="entry name" value="CBS-domain"/>
    <property type="match status" value="1"/>
</dbReference>
<evidence type="ECO:0000256" key="1">
    <source>
        <dbReference type="ARBA" id="ARBA00004651"/>
    </source>
</evidence>
<keyword evidence="7" id="KW-0677">Repeat</keyword>
<evidence type="ECO:0000256" key="8">
    <source>
        <dbReference type="ARBA" id="ARBA00022801"/>
    </source>
</evidence>
<dbReference type="GO" id="GO:0008237">
    <property type="term" value="F:metallopeptidase activity"/>
    <property type="evidence" value="ECO:0007669"/>
    <property type="project" value="UniProtKB-UniRule"/>
</dbReference>
<dbReference type="PANTHER" id="PTHR39188">
    <property type="entry name" value="MEMBRANE-ASSOCIATED ZINC METALLOPROTEASE M50B"/>
    <property type="match status" value="1"/>
</dbReference>
<reference evidence="20 21" key="1">
    <citation type="submission" date="2020-07" db="EMBL/GenBank/DDBJ databases">
        <title>Sequencing the genomes of 1000 actinobacteria strains.</title>
        <authorList>
            <person name="Klenk H.-P."/>
        </authorList>
    </citation>
    <scope>NUCLEOTIDE SEQUENCE [LARGE SCALE GENOMIC DNA]</scope>
    <source>
        <strain evidence="20 21">DSM 44065</strain>
    </source>
</reference>
<dbReference type="EMBL" id="JACCFJ010000001">
    <property type="protein sequence ID" value="NYI84428.1"/>
    <property type="molecule type" value="Genomic_DNA"/>
</dbReference>
<keyword evidence="10 14" id="KW-1133">Transmembrane helix</keyword>
<gene>
    <name evidence="20" type="ORF">HNR68_003058</name>
</gene>
<accession>A0A853AK70</accession>
<keyword evidence="3 14" id="KW-1003">Cell membrane</keyword>
<feature type="transmembrane region" description="Helical" evidence="14">
    <location>
        <begin position="109"/>
        <end position="132"/>
    </location>
</feature>
<evidence type="ECO:0000256" key="7">
    <source>
        <dbReference type="ARBA" id="ARBA00022737"/>
    </source>
</evidence>
<comment type="subcellular location">
    <subcellularLocation>
        <location evidence="1 14">Cell membrane</location>
        <topology evidence="1 14">Multi-pass membrane protein</topology>
    </subcellularLocation>
</comment>
<keyword evidence="13 14" id="KW-0472">Membrane</keyword>
<dbReference type="SUPFAM" id="SSF54631">
    <property type="entry name" value="CBS-domain pair"/>
    <property type="match status" value="1"/>
</dbReference>
<feature type="transmembrane region" description="Helical" evidence="14">
    <location>
        <begin position="15"/>
        <end position="35"/>
    </location>
</feature>
<feature type="transmembrane region" description="Helical" evidence="14">
    <location>
        <begin position="79"/>
        <end position="97"/>
    </location>
</feature>
<feature type="domain" description="CBS" evidence="19">
    <location>
        <begin position="251"/>
        <end position="308"/>
    </location>
</feature>
<feature type="transmembrane region" description="Helical" evidence="14">
    <location>
        <begin position="144"/>
        <end position="165"/>
    </location>
</feature>
<dbReference type="Pfam" id="PF02163">
    <property type="entry name" value="Peptidase_M50"/>
    <property type="match status" value="2"/>
</dbReference>
<organism evidence="20 21">
    <name type="scientific">Saccharopolyspora hordei</name>
    <dbReference type="NCBI Taxonomy" id="1838"/>
    <lineage>
        <taxon>Bacteria</taxon>
        <taxon>Bacillati</taxon>
        <taxon>Actinomycetota</taxon>
        <taxon>Actinomycetes</taxon>
        <taxon>Pseudonocardiales</taxon>
        <taxon>Pseudonocardiaceae</taxon>
        <taxon>Saccharopolyspora</taxon>
    </lineage>
</organism>
<evidence type="ECO:0000256" key="11">
    <source>
        <dbReference type="ARBA" id="ARBA00023049"/>
    </source>
</evidence>
<dbReference type="PROSITE" id="PS51371">
    <property type="entry name" value="CBS"/>
    <property type="match status" value="1"/>
</dbReference>
<keyword evidence="9 14" id="KW-0862">Zinc</keyword>
<dbReference type="GO" id="GO:0046872">
    <property type="term" value="F:metal ion binding"/>
    <property type="evidence" value="ECO:0007669"/>
    <property type="project" value="UniProtKB-UniRule"/>
</dbReference>